<name>A0ABV0EU56_9ENTE</name>
<evidence type="ECO:0000313" key="1">
    <source>
        <dbReference type="EMBL" id="MEO1772187.1"/>
    </source>
</evidence>
<evidence type="ECO:0008006" key="3">
    <source>
        <dbReference type="Google" id="ProtNLM"/>
    </source>
</evidence>
<dbReference type="EMBL" id="JAFREL020000004">
    <property type="protein sequence ID" value="MEO1772187.1"/>
    <property type="molecule type" value="Genomic_DNA"/>
</dbReference>
<sequence>MLSRYFFAFFESYLGFVKGLNSLQRANKKRLAKYQTAVGLVTVSKINLEVFGQKTFIVQKL</sequence>
<accession>A0ABV0EU56</accession>
<evidence type="ECO:0000313" key="2">
    <source>
        <dbReference type="Proteomes" id="UP000664357"/>
    </source>
</evidence>
<comment type="caution">
    <text evidence="1">The sequence shown here is derived from an EMBL/GenBank/DDBJ whole genome shotgun (WGS) entry which is preliminary data.</text>
</comment>
<reference evidence="1 2" key="1">
    <citation type="submission" date="2024-02" db="EMBL/GenBank/DDBJ databases">
        <title>The Genome Sequence of Enterococcus sp. DIV0159.</title>
        <authorList>
            <person name="Earl A."/>
            <person name="Manson A."/>
            <person name="Gilmore M."/>
            <person name="Sanders J."/>
            <person name="Shea T."/>
            <person name="Howe W."/>
            <person name="Livny J."/>
            <person name="Cuomo C."/>
            <person name="Neafsey D."/>
            <person name="Birren B."/>
        </authorList>
    </citation>
    <scope>NUCLEOTIDE SEQUENCE [LARGE SCALE GENOMIC DNA]</scope>
    <source>
        <strain evidence="1 2">665A</strain>
    </source>
</reference>
<keyword evidence="2" id="KW-1185">Reference proteome</keyword>
<gene>
    <name evidence="1" type="ORF">JZO67_004169</name>
</gene>
<dbReference type="Proteomes" id="UP000664357">
    <property type="component" value="Unassembled WGS sequence"/>
</dbReference>
<organism evidence="1 2">
    <name type="scientific">Candidatus Enterococcus ferrettii</name>
    <dbReference type="NCBI Taxonomy" id="2815324"/>
    <lineage>
        <taxon>Bacteria</taxon>
        <taxon>Bacillati</taxon>
        <taxon>Bacillota</taxon>
        <taxon>Bacilli</taxon>
        <taxon>Lactobacillales</taxon>
        <taxon>Enterococcaceae</taxon>
        <taxon>Enterococcus</taxon>
    </lineage>
</organism>
<protein>
    <recommendedName>
        <fullName evidence="3">Transposase</fullName>
    </recommendedName>
</protein>
<proteinExistence type="predicted"/>